<organism evidence="2 3">
    <name type="scientific">Lentinus tigrinus ALCF2SS1-6</name>
    <dbReference type="NCBI Taxonomy" id="1328759"/>
    <lineage>
        <taxon>Eukaryota</taxon>
        <taxon>Fungi</taxon>
        <taxon>Dikarya</taxon>
        <taxon>Basidiomycota</taxon>
        <taxon>Agaricomycotina</taxon>
        <taxon>Agaricomycetes</taxon>
        <taxon>Polyporales</taxon>
        <taxon>Polyporaceae</taxon>
        <taxon>Lentinus</taxon>
    </lineage>
</organism>
<dbReference type="Proteomes" id="UP000313359">
    <property type="component" value="Unassembled WGS sequence"/>
</dbReference>
<feature type="region of interest" description="Disordered" evidence="1">
    <location>
        <begin position="28"/>
        <end position="128"/>
    </location>
</feature>
<feature type="compositionally biased region" description="Basic residues" evidence="1">
    <location>
        <begin position="77"/>
        <end position="90"/>
    </location>
</feature>
<evidence type="ECO:0000256" key="1">
    <source>
        <dbReference type="SAM" id="MobiDB-lite"/>
    </source>
</evidence>
<keyword evidence="3" id="KW-1185">Reference proteome</keyword>
<name>A0A5C2RVQ4_9APHY</name>
<dbReference type="OrthoDB" id="2754176at2759"/>
<accession>A0A5C2RVQ4</accession>
<gene>
    <name evidence="2" type="ORF">L227DRAFT_579724</name>
</gene>
<dbReference type="EMBL" id="ML122296">
    <property type="protein sequence ID" value="RPD55301.1"/>
    <property type="molecule type" value="Genomic_DNA"/>
</dbReference>
<sequence length="128" mass="13691">MARKSKRKVFVEDKDAAIDLARSVSDVVEGKADAKIKMHHSKESAGANPAHQRPSSSSKSRARLERAKAAVAAQAARAKREKAKSRKRARKSPDQSRQTDSAGAIMTASGGSPPEDVGGKPRKRVTFG</sequence>
<evidence type="ECO:0000313" key="2">
    <source>
        <dbReference type="EMBL" id="RPD55301.1"/>
    </source>
</evidence>
<dbReference type="AlphaFoldDB" id="A0A5C2RVQ4"/>
<evidence type="ECO:0000313" key="3">
    <source>
        <dbReference type="Proteomes" id="UP000313359"/>
    </source>
</evidence>
<reference evidence="2" key="1">
    <citation type="journal article" date="2018" name="Genome Biol. Evol.">
        <title>Genomics and development of Lentinus tigrinus, a white-rot wood-decaying mushroom with dimorphic fruiting bodies.</title>
        <authorList>
            <person name="Wu B."/>
            <person name="Xu Z."/>
            <person name="Knudson A."/>
            <person name="Carlson A."/>
            <person name="Chen N."/>
            <person name="Kovaka S."/>
            <person name="LaButti K."/>
            <person name="Lipzen A."/>
            <person name="Pennachio C."/>
            <person name="Riley R."/>
            <person name="Schakwitz W."/>
            <person name="Umezawa K."/>
            <person name="Ohm R.A."/>
            <person name="Grigoriev I.V."/>
            <person name="Nagy L.G."/>
            <person name="Gibbons J."/>
            <person name="Hibbett D."/>
        </authorList>
    </citation>
    <scope>NUCLEOTIDE SEQUENCE [LARGE SCALE GENOMIC DNA]</scope>
    <source>
        <strain evidence="2">ALCF2SS1-6</strain>
    </source>
</reference>
<proteinExistence type="predicted"/>
<protein>
    <submittedName>
        <fullName evidence="2">Uncharacterized protein</fullName>
    </submittedName>
</protein>